<evidence type="ECO:0000256" key="14">
    <source>
        <dbReference type="SAM" id="Phobius"/>
    </source>
</evidence>
<proteinExistence type="predicted"/>
<keyword evidence="9 16" id="KW-0418">Kinase</keyword>
<evidence type="ECO:0000256" key="7">
    <source>
        <dbReference type="ARBA" id="ARBA00022692"/>
    </source>
</evidence>
<evidence type="ECO:0000256" key="5">
    <source>
        <dbReference type="ARBA" id="ARBA00022553"/>
    </source>
</evidence>
<dbReference type="InterPro" id="IPR039506">
    <property type="entry name" value="SPOB_a"/>
</dbReference>
<dbReference type="SMART" id="SM00091">
    <property type="entry name" value="PAS"/>
    <property type="match status" value="1"/>
</dbReference>
<evidence type="ECO:0000313" key="17">
    <source>
        <dbReference type="Proteomes" id="UP000050668"/>
    </source>
</evidence>
<dbReference type="InterPro" id="IPR000014">
    <property type="entry name" value="PAS"/>
</dbReference>
<organism evidence="16 17">
    <name type="scientific">Lysinibacillus contaminans</name>
    <dbReference type="NCBI Taxonomy" id="1293441"/>
    <lineage>
        <taxon>Bacteria</taxon>
        <taxon>Bacillati</taxon>
        <taxon>Bacillota</taxon>
        <taxon>Bacilli</taxon>
        <taxon>Bacillales</taxon>
        <taxon>Bacillaceae</taxon>
        <taxon>Lysinibacillus</taxon>
    </lineage>
</organism>
<dbReference type="SUPFAM" id="SSF55890">
    <property type="entry name" value="Sporulation response regulatory protein Spo0B"/>
    <property type="match status" value="1"/>
</dbReference>
<dbReference type="CDD" id="cd00130">
    <property type="entry name" value="PAS"/>
    <property type="match status" value="1"/>
</dbReference>
<dbReference type="PROSITE" id="PS50109">
    <property type="entry name" value="HIS_KIN"/>
    <property type="match status" value="1"/>
</dbReference>
<dbReference type="RefSeq" id="WP_053584517.1">
    <property type="nucleotide sequence ID" value="NZ_LGRV01000003.1"/>
</dbReference>
<name>A0ABR5K4S2_9BACI</name>
<evidence type="ECO:0000256" key="4">
    <source>
        <dbReference type="ARBA" id="ARBA00022475"/>
    </source>
</evidence>
<dbReference type="InterPro" id="IPR003594">
    <property type="entry name" value="HATPase_dom"/>
</dbReference>
<dbReference type="Gene3D" id="3.30.565.10">
    <property type="entry name" value="Histidine kinase-like ATPase, C-terminal domain"/>
    <property type="match status" value="1"/>
</dbReference>
<evidence type="ECO:0000256" key="11">
    <source>
        <dbReference type="ARBA" id="ARBA00022989"/>
    </source>
</evidence>
<evidence type="ECO:0000313" key="16">
    <source>
        <dbReference type="EMBL" id="KOS69645.1"/>
    </source>
</evidence>
<dbReference type="Pfam" id="PF14689">
    <property type="entry name" value="SPOB_a"/>
    <property type="match status" value="1"/>
</dbReference>
<dbReference type="EMBL" id="LGRV01000003">
    <property type="protein sequence ID" value="KOS69645.1"/>
    <property type="molecule type" value="Genomic_DNA"/>
</dbReference>
<dbReference type="InterPro" id="IPR005467">
    <property type="entry name" value="His_kinase_dom"/>
</dbReference>
<dbReference type="Gene3D" id="3.30.450.20">
    <property type="entry name" value="PAS domain"/>
    <property type="match status" value="2"/>
</dbReference>
<dbReference type="InterPro" id="IPR016120">
    <property type="entry name" value="Sig_transdc_His_kin_SpoOB"/>
</dbReference>
<comment type="caution">
    <text evidence="16">The sequence shown here is derived from an EMBL/GenBank/DDBJ whole genome shotgun (WGS) entry which is preliminary data.</text>
</comment>
<evidence type="ECO:0000256" key="9">
    <source>
        <dbReference type="ARBA" id="ARBA00022777"/>
    </source>
</evidence>
<dbReference type="InterPro" id="IPR036890">
    <property type="entry name" value="HATPase_C_sf"/>
</dbReference>
<evidence type="ECO:0000256" key="3">
    <source>
        <dbReference type="ARBA" id="ARBA00012438"/>
    </source>
</evidence>
<evidence type="ECO:0000256" key="1">
    <source>
        <dbReference type="ARBA" id="ARBA00000085"/>
    </source>
</evidence>
<dbReference type="Pfam" id="PF17203">
    <property type="entry name" value="sCache_3_2"/>
    <property type="match status" value="1"/>
</dbReference>
<evidence type="ECO:0000256" key="8">
    <source>
        <dbReference type="ARBA" id="ARBA00022741"/>
    </source>
</evidence>
<dbReference type="InterPro" id="IPR033463">
    <property type="entry name" value="sCache_3"/>
</dbReference>
<keyword evidence="12" id="KW-0902">Two-component regulatory system</keyword>
<dbReference type="PRINTS" id="PR00344">
    <property type="entry name" value="BCTRLSENSOR"/>
</dbReference>
<accession>A0ABR5K4S2</accession>
<keyword evidence="7 14" id="KW-0812">Transmembrane</keyword>
<evidence type="ECO:0000256" key="10">
    <source>
        <dbReference type="ARBA" id="ARBA00022840"/>
    </source>
</evidence>
<protein>
    <recommendedName>
        <fullName evidence="3">histidine kinase</fullName>
        <ecNumber evidence="3">2.7.13.3</ecNumber>
    </recommendedName>
</protein>
<comment type="catalytic activity">
    <reaction evidence="1">
        <text>ATP + protein L-histidine = ADP + protein N-phospho-L-histidine.</text>
        <dbReference type="EC" id="2.7.13.3"/>
    </reaction>
</comment>
<reference evidence="17" key="1">
    <citation type="submission" date="2015-07" db="EMBL/GenBank/DDBJ databases">
        <title>Fjat-14205 dsm 2895.</title>
        <authorList>
            <person name="Liu B."/>
            <person name="Wang J."/>
            <person name="Zhu Y."/>
            <person name="Liu G."/>
            <person name="Chen Q."/>
            <person name="Chen Z."/>
            <person name="Lan J."/>
            <person name="Che J."/>
            <person name="Ge C."/>
            <person name="Shi H."/>
            <person name="Pan Z."/>
            <person name="Liu X."/>
        </authorList>
    </citation>
    <scope>NUCLEOTIDE SEQUENCE [LARGE SCALE GENOMIC DNA]</scope>
    <source>
        <strain evidence="17">DSM 25560</strain>
    </source>
</reference>
<dbReference type="PANTHER" id="PTHR43304:SF1">
    <property type="entry name" value="PAC DOMAIN-CONTAINING PROTEIN"/>
    <property type="match status" value="1"/>
</dbReference>
<dbReference type="SUPFAM" id="SSF103190">
    <property type="entry name" value="Sensory domain-like"/>
    <property type="match status" value="1"/>
</dbReference>
<sequence>MVKMPVNGKILLVTFLIISFSFLLGGIFVLSNLLSEQEKDFEQRAMLVAHTVSNMPELSAHLKNTDVKEAATNVNALVEGIRIINKAEYIVVMNMDRVKLSHPTSEELGKRSESTDLNAAFSEHYYISKALGEAGMMIRAFVPVIDDTKTQVGIVIVGYQVPTFIKMIESYGQEILITVLMSLILSIWGAYTLGKHIKKQMFGLEPHEIAKMYVERTETFNAMHEGIIAVDKTMNITIFNEKAGDILGVGMETEIYIGKKIYDVLPDTRLPEIVETGTAIYNQELYINYHSILSNRVPISVNGEIVGAVAMFKDLTAVKKLAEEVTGVKAFVQALRVQTHEHKNKLHTIAGLLQLGHTKQALEYVTTATESEASLTKFLNERFRNENISGLLLSKVSYGKELGIQVEIDRQSHFKSFPPLLDHHDFVVLFGNLIENAFEALNVLSKADKYVSISVDEHDGILAIAVSDNGIGMSEEVRVRMFENGFSTKGSENRGIGLHLIQEIVKKGHGEIEVNSEPMEGTSFLIMFELGENNDGYNTRITN</sequence>
<keyword evidence="4" id="KW-1003">Cell membrane</keyword>
<dbReference type="EC" id="2.7.13.3" evidence="3"/>
<dbReference type="InterPro" id="IPR029151">
    <property type="entry name" value="Sensor-like_sf"/>
</dbReference>
<keyword evidence="17" id="KW-1185">Reference proteome</keyword>
<dbReference type="InterPro" id="IPR004358">
    <property type="entry name" value="Sig_transdc_His_kin-like_C"/>
</dbReference>
<evidence type="ECO:0000256" key="12">
    <source>
        <dbReference type="ARBA" id="ARBA00023012"/>
    </source>
</evidence>
<evidence type="ECO:0000256" key="6">
    <source>
        <dbReference type="ARBA" id="ARBA00022679"/>
    </source>
</evidence>
<comment type="subcellular location">
    <subcellularLocation>
        <location evidence="2">Cell membrane</location>
        <topology evidence="2">Multi-pass membrane protein</topology>
    </subcellularLocation>
</comment>
<keyword evidence="10" id="KW-0067">ATP-binding</keyword>
<dbReference type="SMART" id="SM00387">
    <property type="entry name" value="HATPase_c"/>
    <property type="match status" value="1"/>
</dbReference>
<dbReference type="PANTHER" id="PTHR43304">
    <property type="entry name" value="PHYTOCHROME-LIKE PROTEIN CPH1"/>
    <property type="match status" value="1"/>
</dbReference>
<dbReference type="SUPFAM" id="SSF55874">
    <property type="entry name" value="ATPase domain of HSP90 chaperone/DNA topoisomerase II/histidine kinase"/>
    <property type="match status" value="1"/>
</dbReference>
<keyword evidence="11 14" id="KW-1133">Transmembrane helix</keyword>
<dbReference type="Gene3D" id="1.10.287.130">
    <property type="match status" value="1"/>
</dbReference>
<keyword evidence="8" id="KW-0547">Nucleotide-binding</keyword>
<dbReference type="Proteomes" id="UP000050668">
    <property type="component" value="Unassembled WGS sequence"/>
</dbReference>
<keyword evidence="6" id="KW-0808">Transferase</keyword>
<keyword evidence="13 14" id="KW-0472">Membrane</keyword>
<dbReference type="InterPro" id="IPR035965">
    <property type="entry name" value="PAS-like_dom_sf"/>
</dbReference>
<feature type="transmembrane region" description="Helical" evidence="14">
    <location>
        <begin position="175"/>
        <end position="194"/>
    </location>
</feature>
<evidence type="ECO:0000259" key="15">
    <source>
        <dbReference type="PROSITE" id="PS50109"/>
    </source>
</evidence>
<gene>
    <name evidence="16" type="ORF">AEA09_14390</name>
</gene>
<feature type="domain" description="Histidine kinase" evidence="15">
    <location>
        <begin position="337"/>
        <end position="532"/>
    </location>
</feature>
<feature type="transmembrane region" description="Helical" evidence="14">
    <location>
        <begin position="12"/>
        <end position="34"/>
    </location>
</feature>
<dbReference type="InterPro" id="IPR052162">
    <property type="entry name" value="Sensor_kinase/Photoreceptor"/>
</dbReference>
<evidence type="ECO:0000256" key="13">
    <source>
        <dbReference type="ARBA" id="ARBA00023136"/>
    </source>
</evidence>
<evidence type="ECO:0000256" key="2">
    <source>
        <dbReference type="ARBA" id="ARBA00004651"/>
    </source>
</evidence>
<dbReference type="SUPFAM" id="SSF55785">
    <property type="entry name" value="PYP-like sensor domain (PAS domain)"/>
    <property type="match status" value="1"/>
</dbReference>
<dbReference type="GO" id="GO:0016301">
    <property type="term" value="F:kinase activity"/>
    <property type="evidence" value="ECO:0007669"/>
    <property type="project" value="UniProtKB-KW"/>
</dbReference>
<dbReference type="Pfam" id="PF02518">
    <property type="entry name" value="HATPase_c"/>
    <property type="match status" value="1"/>
</dbReference>
<keyword evidence="5" id="KW-0597">Phosphoprotein</keyword>